<keyword evidence="6" id="KW-1185">Reference proteome</keyword>
<dbReference type="PRINTS" id="PR00080">
    <property type="entry name" value="SDRFAMILY"/>
</dbReference>
<name>A0A9P6W8H6_RHOMI</name>
<dbReference type="Gene3D" id="3.40.50.720">
    <property type="entry name" value="NAD(P)-binding Rossmann-like Domain"/>
    <property type="match status" value="1"/>
</dbReference>
<accession>A0A9P6W8H6</accession>
<protein>
    <recommendedName>
        <fullName evidence="7">NAD(P)-binding protein</fullName>
    </recommendedName>
</protein>
<comment type="similarity">
    <text evidence="1 4">Belongs to the short-chain dehydrogenases/reductases (SDR) family.</text>
</comment>
<evidence type="ECO:0008006" key="7">
    <source>
        <dbReference type="Google" id="ProtNLM"/>
    </source>
</evidence>
<reference evidence="5 6" key="1">
    <citation type="submission" date="2020-11" db="EMBL/GenBank/DDBJ databases">
        <title>Kefir isolates.</title>
        <authorList>
            <person name="Marcisauskas S."/>
            <person name="Kim Y."/>
            <person name="Blasche S."/>
        </authorList>
    </citation>
    <scope>NUCLEOTIDE SEQUENCE [LARGE SCALE GENOMIC DNA]</scope>
    <source>
        <strain evidence="5 6">KR</strain>
    </source>
</reference>
<dbReference type="Proteomes" id="UP000777482">
    <property type="component" value="Unassembled WGS sequence"/>
</dbReference>
<dbReference type="Pfam" id="PF13561">
    <property type="entry name" value="adh_short_C2"/>
    <property type="match status" value="1"/>
</dbReference>
<evidence type="ECO:0000256" key="2">
    <source>
        <dbReference type="ARBA" id="ARBA00022857"/>
    </source>
</evidence>
<dbReference type="OrthoDB" id="3819888at2759"/>
<dbReference type="SUPFAM" id="SSF51735">
    <property type="entry name" value="NAD(P)-binding Rossmann-fold domains"/>
    <property type="match status" value="1"/>
</dbReference>
<dbReference type="PANTHER" id="PTHR43618:SF4">
    <property type="entry name" value="SHORT CHAIN DEHYDROGENASE_REDUCTASE FAMILY (AFU_ORTHOLOGUE AFUA_7G04540)"/>
    <property type="match status" value="1"/>
</dbReference>
<keyword evidence="2" id="KW-0521">NADP</keyword>
<evidence type="ECO:0000313" key="6">
    <source>
        <dbReference type="Proteomes" id="UP000777482"/>
    </source>
</evidence>
<organism evidence="5 6">
    <name type="scientific">Rhodotorula mucilaginosa</name>
    <name type="common">Yeast</name>
    <name type="synonym">Rhodotorula rubra</name>
    <dbReference type="NCBI Taxonomy" id="5537"/>
    <lineage>
        <taxon>Eukaryota</taxon>
        <taxon>Fungi</taxon>
        <taxon>Dikarya</taxon>
        <taxon>Basidiomycota</taxon>
        <taxon>Pucciniomycotina</taxon>
        <taxon>Microbotryomycetes</taxon>
        <taxon>Sporidiobolales</taxon>
        <taxon>Sporidiobolaceae</taxon>
        <taxon>Rhodotorula</taxon>
    </lineage>
</organism>
<dbReference type="AlphaFoldDB" id="A0A9P6W8H6"/>
<evidence type="ECO:0000256" key="3">
    <source>
        <dbReference type="ARBA" id="ARBA00023002"/>
    </source>
</evidence>
<dbReference type="PANTHER" id="PTHR43618">
    <property type="entry name" value="7-ALPHA-HYDROXYSTEROID DEHYDROGENASE"/>
    <property type="match status" value="1"/>
</dbReference>
<dbReference type="PRINTS" id="PR00081">
    <property type="entry name" value="GDHRDH"/>
</dbReference>
<evidence type="ECO:0000256" key="1">
    <source>
        <dbReference type="ARBA" id="ARBA00006484"/>
    </source>
</evidence>
<dbReference type="InterPro" id="IPR002347">
    <property type="entry name" value="SDR_fam"/>
</dbReference>
<keyword evidence="3" id="KW-0560">Oxidoreductase</keyword>
<dbReference type="EMBL" id="PUHQ01000001">
    <property type="protein sequence ID" value="KAG0667610.1"/>
    <property type="molecule type" value="Genomic_DNA"/>
</dbReference>
<comment type="caution">
    <text evidence="5">The sequence shown here is derived from an EMBL/GenBank/DDBJ whole genome shotgun (WGS) entry which is preliminary data.</text>
</comment>
<evidence type="ECO:0000256" key="4">
    <source>
        <dbReference type="RuleBase" id="RU000363"/>
    </source>
</evidence>
<sequence>MSCTPFLVPRLFSVKGLVAVVTGGGTGIGLMATQALAANGAKVYIVGRRKEALDNVVKHYSDVEGKIIPLQGDVTKKDDLKRIVDQIKKEDEGIHILVNNAGIVGEVTQVGEEASAKELRDKFWEGQTFEGWDSVFRTNVSSVFFTTAAFLPLLQKYTFGGDAAGKAIYNKYETGVITISSISGLLKISQKYAPDPTCISVLLARIPDVLWLASSFCSRSHFAYNSSKGATIHLNRMMSQEWAHTGIRFNTIAPGMFPSEMTTTGSDEKQKSSLKGFNPKSMLIPAERAGEDEDLGGTILYLSSRAGQYTSGVVLPVDGATLATNPSAY</sequence>
<dbReference type="CDD" id="cd05233">
    <property type="entry name" value="SDR_c"/>
    <property type="match status" value="1"/>
</dbReference>
<evidence type="ECO:0000313" key="5">
    <source>
        <dbReference type="EMBL" id="KAG0667610.1"/>
    </source>
</evidence>
<dbReference type="Pfam" id="PF00106">
    <property type="entry name" value="adh_short"/>
    <property type="match status" value="1"/>
</dbReference>
<dbReference type="GO" id="GO:0016491">
    <property type="term" value="F:oxidoreductase activity"/>
    <property type="evidence" value="ECO:0007669"/>
    <property type="project" value="UniProtKB-KW"/>
</dbReference>
<proteinExistence type="inferred from homology"/>
<gene>
    <name evidence="5" type="ORF">C6P46_000147</name>
</gene>
<dbReference type="InterPro" id="IPR036291">
    <property type="entry name" value="NAD(P)-bd_dom_sf"/>
</dbReference>
<dbReference type="InterPro" id="IPR052178">
    <property type="entry name" value="Sec_Metab_Biosynth_SDR"/>
</dbReference>